<dbReference type="Proteomes" id="UP000199207">
    <property type="component" value="Unassembled WGS sequence"/>
</dbReference>
<reference evidence="7 8" key="1">
    <citation type="submission" date="2016-10" db="EMBL/GenBank/DDBJ databases">
        <authorList>
            <person name="de Groot N.N."/>
        </authorList>
    </citation>
    <scope>NUCLEOTIDE SEQUENCE [LARGE SCALE GENOMIC DNA]</scope>
    <source>
        <strain evidence="7 8">CGMCC 4.5739</strain>
    </source>
</reference>
<dbReference type="Gene3D" id="3.20.20.70">
    <property type="entry name" value="Aldolase class I"/>
    <property type="match status" value="1"/>
</dbReference>
<organism evidence="7 8">
    <name type="scientific">Streptomyces aidingensis</name>
    <dbReference type="NCBI Taxonomy" id="910347"/>
    <lineage>
        <taxon>Bacteria</taxon>
        <taxon>Bacillati</taxon>
        <taxon>Actinomycetota</taxon>
        <taxon>Actinomycetes</taxon>
        <taxon>Kitasatosporales</taxon>
        <taxon>Streptomycetaceae</taxon>
        <taxon>Streptomyces</taxon>
    </lineage>
</organism>
<evidence type="ECO:0000256" key="1">
    <source>
        <dbReference type="ARBA" id="ARBA00001966"/>
    </source>
</evidence>
<dbReference type="GO" id="GO:0051539">
    <property type="term" value="F:4 iron, 4 sulfur cluster binding"/>
    <property type="evidence" value="ECO:0007669"/>
    <property type="project" value="UniProtKB-KW"/>
</dbReference>
<keyword evidence="8" id="KW-1185">Reference proteome</keyword>
<evidence type="ECO:0000256" key="3">
    <source>
        <dbReference type="ARBA" id="ARBA00022691"/>
    </source>
</evidence>
<keyword evidence="4" id="KW-0479">Metal-binding</keyword>
<dbReference type="InterPro" id="IPR058240">
    <property type="entry name" value="rSAM_sf"/>
</dbReference>
<dbReference type="Pfam" id="PF13353">
    <property type="entry name" value="Fer4_12"/>
    <property type="match status" value="1"/>
</dbReference>
<evidence type="ECO:0000313" key="7">
    <source>
        <dbReference type="EMBL" id="SFD25853.1"/>
    </source>
</evidence>
<gene>
    <name evidence="7" type="ORF">SAMN05421773_11217</name>
</gene>
<keyword evidence="3" id="KW-0949">S-adenosyl-L-methionine</keyword>
<dbReference type="EMBL" id="FOLM01000012">
    <property type="protein sequence ID" value="SFD25853.1"/>
    <property type="molecule type" value="Genomic_DNA"/>
</dbReference>
<dbReference type="GO" id="GO:0004748">
    <property type="term" value="F:ribonucleoside-diphosphate reductase activity, thioredoxin disulfide as acceptor"/>
    <property type="evidence" value="ECO:0007669"/>
    <property type="project" value="TreeGrafter"/>
</dbReference>
<accession>A0A1I1R2U9</accession>
<dbReference type="InterPro" id="IPR007197">
    <property type="entry name" value="rSAM"/>
</dbReference>
<keyword evidence="5" id="KW-0408">Iron</keyword>
<sequence length="243" mass="25481">MTVGENADASGAAAELRVSGTHFPVTTLGPGRRLVVWTQGCALACPGCMSRHTWDPDGGRSAPVPALLAQWRSALDAGAQGLTVSGGEPLEQPAALAALLAGAARMRALAGPFPHGEPDLLVYTGYAEAELDAPGHAALRHADAVITGRYRAGRPTRLVWRGSANQRLLPRTPLGRRRYAPHLSRTTAGPSLETVAQGTGVMVHGVPGPGELAALERALRMRGVRLSEPSWRPAARRHRDGTG</sequence>
<dbReference type="RefSeq" id="WP_093840316.1">
    <property type="nucleotide sequence ID" value="NZ_FOLM01000012.1"/>
</dbReference>
<evidence type="ECO:0000256" key="4">
    <source>
        <dbReference type="ARBA" id="ARBA00022723"/>
    </source>
</evidence>
<comment type="cofactor">
    <cofactor evidence="1">
        <name>[4Fe-4S] cluster</name>
        <dbReference type="ChEBI" id="CHEBI:49883"/>
    </cofactor>
</comment>
<dbReference type="PANTHER" id="PTHR30352">
    <property type="entry name" value="PYRUVATE FORMATE-LYASE-ACTIVATING ENZYME"/>
    <property type="match status" value="1"/>
</dbReference>
<dbReference type="OrthoDB" id="9782387at2"/>
<evidence type="ECO:0000313" key="8">
    <source>
        <dbReference type="Proteomes" id="UP000199207"/>
    </source>
</evidence>
<keyword evidence="6" id="KW-0411">Iron-sulfur</keyword>
<dbReference type="InterPro" id="IPR034457">
    <property type="entry name" value="Organic_radical-activating"/>
</dbReference>
<dbReference type="GO" id="GO:0046872">
    <property type="term" value="F:metal ion binding"/>
    <property type="evidence" value="ECO:0007669"/>
    <property type="project" value="UniProtKB-KW"/>
</dbReference>
<dbReference type="InterPro" id="IPR013785">
    <property type="entry name" value="Aldolase_TIM"/>
</dbReference>
<name>A0A1I1R2U9_9ACTN</name>
<dbReference type="AlphaFoldDB" id="A0A1I1R2U9"/>
<dbReference type="SFLD" id="SFLDS00029">
    <property type="entry name" value="Radical_SAM"/>
    <property type="match status" value="1"/>
</dbReference>
<dbReference type="SUPFAM" id="SSF102114">
    <property type="entry name" value="Radical SAM enzymes"/>
    <property type="match status" value="1"/>
</dbReference>
<keyword evidence="2" id="KW-0004">4Fe-4S</keyword>
<protein>
    <submittedName>
        <fullName evidence="7">Anaerobic ribonucleoside-triphosphate reductase activating protein</fullName>
    </submittedName>
</protein>
<evidence type="ECO:0000256" key="5">
    <source>
        <dbReference type="ARBA" id="ARBA00023004"/>
    </source>
</evidence>
<dbReference type="PANTHER" id="PTHR30352:SF2">
    <property type="entry name" value="ANAEROBIC RIBONUCLEOSIDE-TRIPHOSPHATE REDUCTASE-ACTIVATING PROTEIN"/>
    <property type="match status" value="1"/>
</dbReference>
<evidence type="ECO:0000256" key="6">
    <source>
        <dbReference type="ARBA" id="ARBA00023014"/>
    </source>
</evidence>
<dbReference type="STRING" id="910347.SAMN05421773_11217"/>
<evidence type="ECO:0000256" key="2">
    <source>
        <dbReference type="ARBA" id="ARBA00022485"/>
    </source>
</evidence>
<proteinExistence type="predicted"/>